<keyword evidence="5" id="KW-0520">NAD</keyword>
<proteinExistence type="inferred from homology"/>
<comment type="similarity">
    <text evidence="1">Belongs to the mannitol dehydrogenase family.</text>
</comment>
<dbReference type="SUPFAM" id="SSF48179">
    <property type="entry name" value="6-phosphogluconate dehydrogenase C-terminal domain-like"/>
    <property type="match status" value="1"/>
</dbReference>
<feature type="domain" description="Mannitol dehydrogenase C-terminal" evidence="7">
    <location>
        <begin position="212"/>
        <end position="362"/>
    </location>
</feature>
<evidence type="ECO:0000256" key="5">
    <source>
        <dbReference type="ARBA" id="ARBA00023027"/>
    </source>
</evidence>
<organism evidence="8">
    <name type="scientific">marine sediment metagenome</name>
    <dbReference type="NCBI Taxonomy" id="412755"/>
    <lineage>
        <taxon>unclassified sequences</taxon>
        <taxon>metagenomes</taxon>
        <taxon>ecological metagenomes</taxon>
    </lineage>
</organism>
<dbReference type="InterPro" id="IPR036291">
    <property type="entry name" value="NAD(P)-bd_dom_sf"/>
</dbReference>
<dbReference type="EMBL" id="BARS01001949">
    <property type="protein sequence ID" value="GAF78761.1"/>
    <property type="molecule type" value="Genomic_DNA"/>
</dbReference>
<dbReference type="InterPro" id="IPR023028">
    <property type="entry name" value="Mannitol_1_phos_5_DH"/>
</dbReference>
<accession>X0SUD6</accession>
<evidence type="ECO:0000259" key="7">
    <source>
        <dbReference type="Pfam" id="PF08125"/>
    </source>
</evidence>
<dbReference type="Pfam" id="PF01232">
    <property type="entry name" value="Mannitol_dh"/>
    <property type="match status" value="1"/>
</dbReference>
<evidence type="ECO:0000256" key="1">
    <source>
        <dbReference type="ARBA" id="ARBA00006541"/>
    </source>
</evidence>
<name>X0SUD6_9ZZZZ</name>
<dbReference type="InterPro" id="IPR013328">
    <property type="entry name" value="6PGD_dom2"/>
</dbReference>
<dbReference type="InterPro" id="IPR013118">
    <property type="entry name" value="Mannitol_DH_C"/>
</dbReference>
<evidence type="ECO:0000256" key="4">
    <source>
        <dbReference type="ARBA" id="ARBA00023002"/>
    </source>
</evidence>
<dbReference type="PRINTS" id="PR00084">
    <property type="entry name" value="MTLDHDRGNASE"/>
</dbReference>
<gene>
    <name evidence="8" type="ORF">S01H1_03600</name>
</gene>
<keyword evidence="4" id="KW-0560">Oxidoreductase</keyword>
<evidence type="ECO:0000256" key="3">
    <source>
        <dbReference type="ARBA" id="ARBA00016219"/>
    </source>
</evidence>
<dbReference type="Gene3D" id="1.10.1040.10">
    <property type="entry name" value="N-(1-d-carboxylethyl)-l-norvaline Dehydrogenase, domain 2"/>
    <property type="match status" value="1"/>
</dbReference>
<dbReference type="PANTHER" id="PTHR30524">
    <property type="entry name" value="MANNITOL-1-PHOSPHATE 5-DEHYDROGENASE"/>
    <property type="match status" value="1"/>
</dbReference>
<dbReference type="Pfam" id="PF08125">
    <property type="entry name" value="Mannitol_dh_C"/>
    <property type="match status" value="1"/>
</dbReference>
<reference evidence="8" key="1">
    <citation type="journal article" date="2014" name="Front. Microbiol.">
        <title>High frequency of phylogenetically diverse reductive dehalogenase-homologous genes in deep subseafloor sedimentary metagenomes.</title>
        <authorList>
            <person name="Kawai M."/>
            <person name="Futagami T."/>
            <person name="Toyoda A."/>
            <person name="Takaki Y."/>
            <person name="Nishi S."/>
            <person name="Hori S."/>
            <person name="Arai W."/>
            <person name="Tsubouchi T."/>
            <person name="Morono Y."/>
            <person name="Uchiyama I."/>
            <person name="Ito T."/>
            <person name="Fujiyama A."/>
            <person name="Inagaki F."/>
            <person name="Takami H."/>
        </authorList>
    </citation>
    <scope>NUCLEOTIDE SEQUENCE</scope>
    <source>
        <strain evidence="8">Expedition CK06-06</strain>
    </source>
</reference>
<protein>
    <recommendedName>
        <fullName evidence="3">Mannitol-1-phosphate 5-dehydrogenase</fullName>
        <ecNumber evidence="2">1.1.1.17</ecNumber>
    </recommendedName>
</protein>
<dbReference type="InterPro" id="IPR000669">
    <property type="entry name" value="Mannitol_DH"/>
</dbReference>
<sequence length="390" mass="44161">MKNKNPLKKAIQIGAGNIGRGFLAQLFTHSGYEVVFVDIDERLISALNKNKSYTIQVIGNSLKKIIINNVRAVNIKEKHTAIDEILNADIMAVAVGVNALEKVAPLIAAGIKLRFEQNIQKPMNIIICENLLNAGKVLKGYIKRHCDCFQYIDNKIGFVESVVSRMIPVVPEEIRKNDPTLIRVEEYCILPVDKKGFKGEIPSVEGMIPYDNLKAYEEQKLFIHNLGHSSFAYFGYLKEYKYIWQAVEDKEINGRVRDILNESGTALIKKHGFTEKEMQEHIEDLFKRFANKSLGDTVYRVGREPIRKLGINDRFIGGAKLVLEYGIEPENICTGIAAALCYDYPEDEQAVKLSSLLKDNKIDEIIKKICQIDPESKLGRLIVNKYTDLI</sequence>
<dbReference type="GO" id="GO:0005829">
    <property type="term" value="C:cytosol"/>
    <property type="evidence" value="ECO:0007669"/>
    <property type="project" value="TreeGrafter"/>
</dbReference>
<dbReference type="EC" id="1.1.1.17" evidence="2"/>
<dbReference type="InterPro" id="IPR008927">
    <property type="entry name" value="6-PGluconate_DH-like_C_sf"/>
</dbReference>
<dbReference type="AlphaFoldDB" id="X0SUD6"/>
<feature type="domain" description="Mannitol dehydrogenase N-terminal" evidence="6">
    <location>
        <begin position="9"/>
        <end position="205"/>
    </location>
</feature>
<dbReference type="HAMAP" id="MF_00196">
    <property type="entry name" value="Mannitol_dehydrog"/>
    <property type="match status" value="1"/>
</dbReference>
<comment type="caution">
    <text evidence="8">The sequence shown here is derived from an EMBL/GenBank/DDBJ whole genome shotgun (WGS) entry which is preliminary data.</text>
</comment>
<dbReference type="GO" id="GO:0019592">
    <property type="term" value="P:mannitol catabolic process"/>
    <property type="evidence" value="ECO:0007669"/>
    <property type="project" value="TreeGrafter"/>
</dbReference>
<evidence type="ECO:0000313" key="8">
    <source>
        <dbReference type="EMBL" id="GAF78761.1"/>
    </source>
</evidence>
<dbReference type="InterPro" id="IPR013131">
    <property type="entry name" value="Mannitol_DH_N"/>
</dbReference>
<evidence type="ECO:0000259" key="6">
    <source>
        <dbReference type="Pfam" id="PF01232"/>
    </source>
</evidence>
<dbReference type="SUPFAM" id="SSF51735">
    <property type="entry name" value="NAD(P)-binding Rossmann-fold domains"/>
    <property type="match status" value="1"/>
</dbReference>
<dbReference type="PANTHER" id="PTHR30524:SF0">
    <property type="entry name" value="ALTRONATE OXIDOREDUCTASE-RELATED"/>
    <property type="match status" value="1"/>
</dbReference>
<evidence type="ECO:0000256" key="2">
    <source>
        <dbReference type="ARBA" id="ARBA00012939"/>
    </source>
</evidence>
<dbReference type="GO" id="GO:0008926">
    <property type="term" value="F:mannitol-1-phosphate 5-dehydrogenase activity"/>
    <property type="evidence" value="ECO:0007669"/>
    <property type="project" value="UniProtKB-EC"/>
</dbReference>
<dbReference type="Gene3D" id="3.40.50.720">
    <property type="entry name" value="NAD(P)-binding Rossmann-like Domain"/>
    <property type="match status" value="1"/>
</dbReference>